<feature type="domain" description="BURP" evidence="8">
    <location>
        <begin position="122"/>
        <end position="332"/>
    </location>
</feature>
<evidence type="ECO:0000256" key="6">
    <source>
        <dbReference type="ARBA" id="ARBA00023180"/>
    </source>
</evidence>
<evidence type="ECO:0000259" key="8">
    <source>
        <dbReference type="PROSITE" id="PS51277"/>
    </source>
</evidence>
<gene>
    <name evidence="10" type="primary">LOC113734995</name>
</gene>
<proteinExistence type="predicted"/>
<dbReference type="PANTHER" id="PTHR31458:SF16">
    <property type="entry name" value="BURP DOMAIN-CONTAINING PROTEIN"/>
    <property type="match status" value="1"/>
</dbReference>
<dbReference type="InterPro" id="IPR051897">
    <property type="entry name" value="PG-associated_BURP"/>
</dbReference>
<evidence type="ECO:0000256" key="7">
    <source>
        <dbReference type="SAM" id="SignalP"/>
    </source>
</evidence>
<keyword evidence="6" id="KW-0325">Glycoprotein</keyword>
<evidence type="ECO:0000256" key="3">
    <source>
        <dbReference type="ARBA" id="ARBA00022512"/>
    </source>
</evidence>
<keyword evidence="9" id="KW-1185">Reference proteome</keyword>
<protein>
    <submittedName>
        <fullName evidence="10">BURP domain-containing protein 16-like</fullName>
    </submittedName>
</protein>
<evidence type="ECO:0000256" key="5">
    <source>
        <dbReference type="ARBA" id="ARBA00022729"/>
    </source>
</evidence>
<evidence type="ECO:0000256" key="4">
    <source>
        <dbReference type="ARBA" id="ARBA00022523"/>
    </source>
</evidence>
<dbReference type="GeneID" id="113734995"/>
<accession>A0ABM4X7F5</accession>
<dbReference type="SMART" id="SM01045">
    <property type="entry name" value="BURP"/>
    <property type="match status" value="1"/>
</dbReference>
<feature type="signal peptide" evidence="7">
    <location>
        <begin position="1"/>
        <end position="23"/>
    </location>
</feature>
<reference evidence="10" key="1">
    <citation type="submission" date="2025-08" db="UniProtKB">
        <authorList>
            <consortium name="RefSeq"/>
        </authorList>
    </citation>
    <scope>IDENTIFICATION</scope>
    <source>
        <tissue evidence="10">Leaves</tissue>
    </source>
</reference>
<dbReference type="InterPro" id="IPR004873">
    <property type="entry name" value="BURP_dom"/>
</dbReference>
<evidence type="ECO:0000256" key="1">
    <source>
        <dbReference type="ARBA" id="ARBA00004191"/>
    </source>
</evidence>
<evidence type="ECO:0000313" key="9">
    <source>
        <dbReference type="Proteomes" id="UP001652660"/>
    </source>
</evidence>
<feature type="chain" id="PRO_5047158264" evidence="7">
    <location>
        <begin position="24"/>
        <end position="336"/>
    </location>
</feature>
<dbReference type="Pfam" id="PF03181">
    <property type="entry name" value="BURP"/>
    <property type="match status" value="1"/>
</dbReference>
<dbReference type="PROSITE" id="PS51277">
    <property type="entry name" value="BURP"/>
    <property type="match status" value="1"/>
</dbReference>
<dbReference type="Proteomes" id="UP001652660">
    <property type="component" value="Chromosome 3e"/>
</dbReference>
<evidence type="ECO:0000313" key="10">
    <source>
        <dbReference type="RefSeq" id="XP_071939971.1"/>
    </source>
</evidence>
<name>A0ABM4X7F5_COFAR</name>
<comment type="subcellular location">
    <subcellularLocation>
        <location evidence="1">Secreted</location>
        <location evidence="1">Cell wall</location>
    </subcellularLocation>
    <subcellularLocation>
        <location evidence="2">Secreted</location>
        <location evidence="2">Extracellular space</location>
        <location evidence="2">Apoplast</location>
    </subcellularLocation>
</comment>
<keyword evidence="5 7" id="KW-0732">Signal</keyword>
<evidence type="ECO:0000256" key="2">
    <source>
        <dbReference type="ARBA" id="ARBA00004271"/>
    </source>
</evidence>
<keyword evidence="3" id="KW-0964">Secreted</keyword>
<sequence length="336" mass="37287">MANLSFSMLVFVIASIYPAFSFCKTTSSLSTASEQLKYWHQNVQNNMPAAFLSKLSPLNKDDSEFFTSLASKQSFSSNAKFCSLANLACYAEMNSIKPLGNGYGYNNNKASPGLENVDPFSFFRISILKQGNRVHLSNLEDQFPQRSFLPSQIASKISLDESNLEKVYPQSFVNPNRKGNVETTLLYCNSAALKGEIKSCSTSLESMIEFSKATIGSKRLVALTTKSTKGSGKELIIQKIKKLNVKKIVSCHEVFLPFSTYFCHMLSSTEIYAVDVVEPETKVPVNKILAICHMDTSAWPSYHAAFKILKLSPGKGEACHWMTQIDLLWIVAGENV</sequence>
<keyword evidence="4" id="KW-0052">Apoplast</keyword>
<organism evidence="9 10">
    <name type="scientific">Coffea arabica</name>
    <name type="common">Arabian coffee</name>
    <dbReference type="NCBI Taxonomy" id="13443"/>
    <lineage>
        <taxon>Eukaryota</taxon>
        <taxon>Viridiplantae</taxon>
        <taxon>Streptophyta</taxon>
        <taxon>Embryophyta</taxon>
        <taxon>Tracheophyta</taxon>
        <taxon>Spermatophyta</taxon>
        <taxon>Magnoliopsida</taxon>
        <taxon>eudicotyledons</taxon>
        <taxon>Gunneridae</taxon>
        <taxon>Pentapetalae</taxon>
        <taxon>asterids</taxon>
        <taxon>lamiids</taxon>
        <taxon>Gentianales</taxon>
        <taxon>Rubiaceae</taxon>
        <taxon>Ixoroideae</taxon>
        <taxon>Gardenieae complex</taxon>
        <taxon>Bertiereae - Coffeeae clade</taxon>
        <taxon>Coffeeae</taxon>
        <taxon>Coffea</taxon>
    </lineage>
</organism>
<dbReference type="RefSeq" id="XP_071939971.1">
    <property type="nucleotide sequence ID" value="XM_072083870.1"/>
</dbReference>
<dbReference type="PANTHER" id="PTHR31458">
    <property type="entry name" value="POLYGALACTURONASE 1 BETA-LIKE PROTEIN 2"/>
    <property type="match status" value="1"/>
</dbReference>
<keyword evidence="3" id="KW-0134">Cell wall</keyword>